<keyword evidence="6 9" id="KW-1133">Transmembrane helix</keyword>
<feature type="transmembrane region" description="Helical" evidence="9">
    <location>
        <begin position="166"/>
        <end position="187"/>
    </location>
</feature>
<evidence type="ECO:0000256" key="9">
    <source>
        <dbReference type="SAM" id="Phobius"/>
    </source>
</evidence>
<dbReference type="AlphaFoldDB" id="A0A5D3BGQ9"/>
<keyword evidence="7" id="KW-0406">Ion transport</keyword>
<dbReference type="InterPro" id="IPR027469">
    <property type="entry name" value="Cation_efflux_TMD_sf"/>
</dbReference>
<dbReference type="InterPro" id="IPR036837">
    <property type="entry name" value="Cation_efflux_CTD_sf"/>
</dbReference>
<dbReference type="InterPro" id="IPR002524">
    <property type="entry name" value="Cation_efflux"/>
</dbReference>
<accession>A0A5D3BGQ9</accession>
<evidence type="ECO:0000259" key="11">
    <source>
        <dbReference type="Pfam" id="PF16916"/>
    </source>
</evidence>
<protein>
    <submittedName>
        <fullName evidence="12">Metal tolerance protein B</fullName>
    </submittedName>
</protein>
<dbReference type="SUPFAM" id="SSF160240">
    <property type="entry name" value="Cation efflux protein cytoplasmic domain-like"/>
    <property type="match status" value="1"/>
</dbReference>
<comment type="subcellular location">
    <subcellularLocation>
        <location evidence="1">Membrane</location>
        <topology evidence="1">Multi-pass membrane protein</topology>
    </subcellularLocation>
</comment>
<evidence type="ECO:0000313" key="12">
    <source>
        <dbReference type="EMBL" id="TYJ97368.1"/>
    </source>
</evidence>
<evidence type="ECO:0000256" key="5">
    <source>
        <dbReference type="ARBA" id="ARBA00022906"/>
    </source>
</evidence>
<feature type="transmembrane region" description="Helical" evidence="9">
    <location>
        <begin position="98"/>
        <end position="120"/>
    </location>
</feature>
<dbReference type="NCBIfam" id="TIGR01297">
    <property type="entry name" value="CDF"/>
    <property type="match status" value="1"/>
</dbReference>
<comment type="caution">
    <text evidence="12">The sequence shown here is derived from an EMBL/GenBank/DDBJ whole genome shotgun (WGS) entry which is preliminary data.</text>
</comment>
<feature type="transmembrane region" description="Helical" evidence="9">
    <location>
        <begin position="132"/>
        <end position="154"/>
    </location>
</feature>
<evidence type="ECO:0000256" key="6">
    <source>
        <dbReference type="ARBA" id="ARBA00022989"/>
    </source>
</evidence>
<comment type="similarity">
    <text evidence="2">Belongs to the cation diffusion facilitator (CDF) transporter (TC 2.A.4) family. SLC30A subfamily.</text>
</comment>
<organism evidence="12 13">
    <name type="scientific">Cucumis melo var. makuwa</name>
    <name type="common">Oriental melon</name>
    <dbReference type="NCBI Taxonomy" id="1194695"/>
    <lineage>
        <taxon>Eukaryota</taxon>
        <taxon>Viridiplantae</taxon>
        <taxon>Streptophyta</taxon>
        <taxon>Embryophyta</taxon>
        <taxon>Tracheophyta</taxon>
        <taxon>Spermatophyta</taxon>
        <taxon>Magnoliopsida</taxon>
        <taxon>eudicotyledons</taxon>
        <taxon>Gunneridae</taxon>
        <taxon>Pentapetalae</taxon>
        <taxon>rosids</taxon>
        <taxon>fabids</taxon>
        <taxon>Cucurbitales</taxon>
        <taxon>Cucurbitaceae</taxon>
        <taxon>Benincaseae</taxon>
        <taxon>Cucumis</taxon>
    </lineage>
</organism>
<keyword evidence="5" id="KW-0862">Zinc</keyword>
<evidence type="ECO:0000256" key="8">
    <source>
        <dbReference type="ARBA" id="ARBA00023136"/>
    </source>
</evidence>
<evidence type="ECO:0000256" key="1">
    <source>
        <dbReference type="ARBA" id="ARBA00004141"/>
    </source>
</evidence>
<dbReference type="GO" id="GO:0005886">
    <property type="term" value="C:plasma membrane"/>
    <property type="evidence" value="ECO:0007669"/>
    <property type="project" value="TreeGrafter"/>
</dbReference>
<feature type="domain" description="Cation efflux protein cytoplasmic" evidence="11">
    <location>
        <begin position="317"/>
        <end position="390"/>
    </location>
</feature>
<dbReference type="Proteomes" id="UP000321947">
    <property type="component" value="Unassembled WGS sequence"/>
</dbReference>
<evidence type="ECO:0000256" key="7">
    <source>
        <dbReference type="ARBA" id="ARBA00023065"/>
    </source>
</evidence>
<dbReference type="SUPFAM" id="SSF161111">
    <property type="entry name" value="Cation efflux protein transmembrane domain-like"/>
    <property type="match status" value="1"/>
</dbReference>
<dbReference type="GO" id="GO:0005773">
    <property type="term" value="C:vacuole"/>
    <property type="evidence" value="ECO:0007669"/>
    <property type="project" value="TreeGrafter"/>
</dbReference>
<dbReference type="Pfam" id="PF16916">
    <property type="entry name" value="ZT_dimer"/>
    <property type="match status" value="1"/>
</dbReference>
<feature type="transmembrane region" description="Helical" evidence="9">
    <location>
        <begin position="65"/>
        <end position="86"/>
    </location>
</feature>
<evidence type="ECO:0000259" key="10">
    <source>
        <dbReference type="Pfam" id="PF01545"/>
    </source>
</evidence>
<evidence type="ECO:0000256" key="2">
    <source>
        <dbReference type="ARBA" id="ARBA00008873"/>
    </source>
</evidence>
<reference evidence="12 13" key="1">
    <citation type="submission" date="2019-08" db="EMBL/GenBank/DDBJ databases">
        <title>Draft genome sequences of two oriental melons (Cucumis melo L. var makuwa).</title>
        <authorList>
            <person name="Kwon S.-Y."/>
        </authorList>
    </citation>
    <scope>NUCLEOTIDE SEQUENCE [LARGE SCALE GENOMIC DNA]</scope>
    <source>
        <strain evidence="13">cv. Chang Bougi</strain>
        <tissue evidence="12">Leaf</tissue>
    </source>
</reference>
<feature type="domain" description="Cation efflux protein transmembrane" evidence="10">
    <location>
        <begin position="69"/>
        <end position="313"/>
    </location>
</feature>
<dbReference type="InterPro" id="IPR058533">
    <property type="entry name" value="Cation_efflux_TM"/>
</dbReference>
<name>A0A5D3BGQ9_CUCMM</name>
<dbReference type="InterPro" id="IPR050681">
    <property type="entry name" value="CDF/SLC30A"/>
</dbReference>
<keyword evidence="3" id="KW-0813">Transport</keyword>
<dbReference type="Gene3D" id="1.20.1510.10">
    <property type="entry name" value="Cation efflux protein transmembrane domain"/>
    <property type="match status" value="1"/>
</dbReference>
<dbReference type="InterPro" id="IPR027470">
    <property type="entry name" value="Cation_efflux_CTD"/>
</dbReference>
<dbReference type="Pfam" id="PF01545">
    <property type="entry name" value="Cation_efflux"/>
    <property type="match status" value="1"/>
</dbReference>
<evidence type="ECO:0000256" key="3">
    <source>
        <dbReference type="ARBA" id="ARBA00022448"/>
    </source>
</evidence>
<sequence>MAEEEVLILKTEHWDEVKMPIVAKKRNVVIPTSSEVKCCNSGCAFSRLEHSNLESLKRSKSAMKLGGMILFYTIAIVVEIIGGLRANSLSVMTDAAHLLSDVAGFSVSLFAVWVSGWEATPQHSFGYNRLEVLGALVSVQLIWLISGVLIYEAIDRILAQKTKVDGFLMFAVAAFGFILNLFMVIWLGHSHHHHHSHSSHCCHHDHHSHSHSDQNHLGHESDHEKEEIYTLTKLEGASLGSKDNSSTLNINLQGAYLHVITDMIQSIGVMIAGFVLWFKPEWIVVDLICTLVFSVLALATTFSMLRHIAVILMEGTPREVHIESLENDIKNIKGVHDLHDLHIWSITVGKVVLSCHVVAEAGVCSRELILKIKSHCEKRYNIVHTTIQVEWHNILLFFEFKSSTICDVRNLNFLSFGRE</sequence>
<keyword evidence="8 9" id="KW-0472">Membrane</keyword>
<keyword evidence="5" id="KW-0864">Zinc transport</keyword>
<dbReference type="PANTHER" id="PTHR11562">
    <property type="entry name" value="CATION EFFLUX PROTEIN/ ZINC TRANSPORTER"/>
    <property type="match status" value="1"/>
</dbReference>
<keyword evidence="4 9" id="KW-0812">Transmembrane</keyword>
<dbReference type="GO" id="GO:0005385">
    <property type="term" value="F:zinc ion transmembrane transporter activity"/>
    <property type="evidence" value="ECO:0007669"/>
    <property type="project" value="TreeGrafter"/>
</dbReference>
<dbReference type="EMBL" id="SSTD01018933">
    <property type="protein sequence ID" value="TYJ97368.1"/>
    <property type="molecule type" value="Genomic_DNA"/>
</dbReference>
<gene>
    <name evidence="12" type="ORF">E5676_scaffold194G001790</name>
</gene>
<feature type="transmembrane region" description="Helical" evidence="9">
    <location>
        <begin position="283"/>
        <end position="305"/>
    </location>
</feature>
<proteinExistence type="inferred from homology"/>
<dbReference type="PANTHER" id="PTHR11562:SF54">
    <property type="entry name" value="METAL TOLERANCE PROTEIN B"/>
    <property type="match status" value="1"/>
</dbReference>
<evidence type="ECO:0000256" key="4">
    <source>
        <dbReference type="ARBA" id="ARBA00022692"/>
    </source>
</evidence>
<feature type="transmembrane region" description="Helical" evidence="9">
    <location>
        <begin position="255"/>
        <end position="277"/>
    </location>
</feature>
<evidence type="ECO:0000313" key="13">
    <source>
        <dbReference type="Proteomes" id="UP000321947"/>
    </source>
</evidence>